<evidence type="ECO:0000313" key="4">
    <source>
        <dbReference type="Proteomes" id="UP000889800"/>
    </source>
</evidence>
<name>Q31MJ9_SYNE7</name>
<evidence type="ECO:0000256" key="1">
    <source>
        <dbReference type="SAM" id="MobiDB-lite"/>
    </source>
</evidence>
<evidence type="ECO:0000313" key="3">
    <source>
        <dbReference type="EMBL" id="ABB57720.1"/>
    </source>
</evidence>
<feature type="transmembrane region" description="Helical" evidence="2">
    <location>
        <begin position="37"/>
        <end position="59"/>
    </location>
</feature>
<keyword evidence="2" id="KW-0812">Transmembrane</keyword>
<dbReference type="KEGG" id="syf:Synpcc7942_1690"/>
<dbReference type="HOGENOM" id="CLU_2604752_0_0_3"/>
<feature type="region of interest" description="Disordered" evidence="1">
    <location>
        <begin position="59"/>
        <end position="79"/>
    </location>
</feature>
<keyword evidence="2" id="KW-1133">Transmembrane helix</keyword>
<proteinExistence type="predicted"/>
<dbReference type="AlphaFoldDB" id="Q31MJ9"/>
<dbReference type="Proteomes" id="UP000889800">
    <property type="component" value="Chromosome"/>
</dbReference>
<keyword evidence="4" id="KW-1185">Reference proteome</keyword>
<protein>
    <submittedName>
        <fullName evidence="3">Uncharacterized protein</fullName>
    </submittedName>
</protein>
<dbReference type="STRING" id="1140.Synpcc7942_1690"/>
<keyword evidence="2" id="KW-0472">Membrane</keyword>
<reference evidence="4" key="1">
    <citation type="submission" date="2005-08" db="EMBL/GenBank/DDBJ databases">
        <title>Complete sequence of chromosome 1 of Synechococcus elongatus PCC 7942.</title>
        <authorList>
            <consortium name="US DOE Joint Genome Institute"/>
            <person name="Copeland A."/>
            <person name="Lucas S."/>
            <person name="Lapidus A."/>
            <person name="Barry K."/>
            <person name="Detter J.C."/>
            <person name="Glavina T."/>
            <person name="Hammon N."/>
            <person name="Israni S."/>
            <person name="Pitluck S."/>
            <person name="Schmutz J."/>
            <person name="Larimer F."/>
            <person name="Land M."/>
            <person name="Kyrpides N."/>
            <person name="Lykidis A."/>
            <person name="Richardson P."/>
        </authorList>
    </citation>
    <scope>NUCLEOTIDE SEQUENCE [LARGE SCALE GENOMIC DNA]</scope>
    <source>
        <strain evidence="4">ATCC 33912 / PCC 7942 / FACHB-805</strain>
    </source>
</reference>
<evidence type="ECO:0000256" key="2">
    <source>
        <dbReference type="SAM" id="Phobius"/>
    </source>
</evidence>
<accession>Q31MJ9</accession>
<gene>
    <name evidence="3" type="ordered locus">Synpcc7942_1690</name>
</gene>
<dbReference type="PaxDb" id="1140-Synpcc7942_1690"/>
<dbReference type="BioCyc" id="SYNEL:SYNPCC7942_1690-MONOMER"/>
<organism evidence="3 4">
    <name type="scientific">Synechococcus elongatus (strain ATCC 33912 / PCC 7942 / FACHB-805)</name>
    <name type="common">Anacystis nidulans R2</name>
    <dbReference type="NCBI Taxonomy" id="1140"/>
    <lineage>
        <taxon>Bacteria</taxon>
        <taxon>Bacillati</taxon>
        <taxon>Cyanobacteriota</taxon>
        <taxon>Cyanophyceae</taxon>
        <taxon>Synechococcales</taxon>
        <taxon>Synechococcaceae</taxon>
        <taxon>Synechococcus</taxon>
    </lineage>
</organism>
<dbReference type="EMBL" id="CP000100">
    <property type="protein sequence ID" value="ABB57720.1"/>
    <property type="molecule type" value="Genomic_DNA"/>
</dbReference>
<feature type="compositionally biased region" description="Polar residues" evidence="1">
    <location>
        <begin position="68"/>
        <end position="79"/>
    </location>
</feature>
<sequence>MFVLGHDRTSHQRSGLSCLFHLGFKQMSQSRWFSRPILSLSLGVLSLGLPLWLASAAVASGGGGCEPPSSTKPTQPNRK</sequence>